<dbReference type="GO" id="GO:0016787">
    <property type="term" value="F:hydrolase activity"/>
    <property type="evidence" value="ECO:0007669"/>
    <property type="project" value="UniProtKB-KW"/>
</dbReference>
<evidence type="ECO:0000313" key="8">
    <source>
        <dbReference type="Proteomes" id="UP001497497"/>
    </source>
</evidence>
<feature type="domain" description="DNA replication factor Dna2 N-terminal" evidence="6">
    <location>
        <begin position="64"/>
        <end position="131"/>
    </location>
</feature>
<accession>A0AAV2HPY4</accession>
<keyword evidence="5" id="KW-0067">ATP-binding</keyword>
<gene>
    <name evidence="7" type="ORF">GSLYS_00010079001</name>
</gene>
<evidence type="ECO:0000256" key="1">
    <source>
        <dbReference type="ARBA" id="ARBA00022723"/>
    </source>
</evidence>
<protein>
    <recommendedName>
        <fullName evidence="6">DNA replication factor Dna2 N-terminal domain-containing protein</fullName>
    </recommendedName>
</protein>
<keyword evidence="8" id="KW-1185">Reference proteome</keyword>
<organism evidence="7 8">
    <name type="scientific">Lymnaea stagnalis</name>
    <name type="common">Great pond snail</name>
    <name type="synonym">Helix stagnalis</name>
    <dbReference type="NCBI Taxonomy" id="6523"/>
    <lineage>
        <taxon>Eukaryota</taxon>
        <taxon>Metazoa</taxon>
        <taxon>Spiralia</taxon>
        <taxon>Lophotrochozoa</taxon>
        <taxon>Mollusca</taxon>
        <taxon>Gastropoda</taxon>
        <taxon>Heterobranchia</taxon>
        <taxon>Euthyneura</taxon>
        <taxon>Panpulmonata</taxon>
        <taxon>Hygrophila</taxon>
        <taxon>Lymnaeoidea</taxon>
        <taxon>Lymnaeidae</taxon>
        <taxon>Lymnaea</taxon>
    </lineage>
</organism>
<keyword evidence="2" id="KW-0547">Nucleotide-binding</keyword>
<dbReference type="AlphaFoldDB" id="A0AAV2HPY4"/>
<comment type="caution">
    <text evidence="7">The sequence shown here is derived from an EMBL/GenBank/DDBJ whole genome shotgun (WGS) entry which is preliminary data.</text>
</comment>
<reference evidence="7 8" key="1">
    <citation type="submission" date="2024-04" db="EMBL/GenBank/DDBJ databases">
        <authorList>
            <consortium name="Genoscope - CEA"/>
            <person name="William W."/>
        </authorList>
    </citation>
    <scope>NUCLEOTIDE SEQUENCE [LARGE SCALE GENOMIC DNA]</scope>
</reference>
<name>A0AAV2HPY4_LYMST</name>
<evidence type="ECO:0000256" key="4">
    <source>
        <dbReference type="ARBA" id="ARBA00022806"/>
    </source>
</evidence>
<keyword evidence="3" id="KW-0378">Hydrolase</keyword>
<dbReference type="Proteomes" id="UP001497497">
    <property type="component" value="Unassembled WGS sequence"/>
</dbReference>
<evidence type="ECO:0000313" key="7">
    <source>
        <dbReference type="EMBL" id="CAL1536166.1"/>
    </source>
</evidence>
<evidence type="ECO:0000256" key="3">
    <source>
        <dbReference type="ARBA" id="ARBA00022801"/>
    </source>
</evidence>
<proteinExistence type="predicted"/>
<evidence type="ECO:0000256" key="5">
    <source>
        <dbReference type="ARBA" id="ARBA00022840"/>
    </source>
</evidence>
<dbReference type="GO" id="GO:0005524">
    <property type="term" value="F:ATP binding"/>
    <property type="evidence" value="ECO:0007669"/>
    <property type="project" value="UniProtKB-KW"/>
</dbReference>
<dbReference type="EMBL" id="CAXITT010000222">
    <property type="protein sequence ID" value="CAL1536166.1"/>
    <property type="molecule type" value="Genomic_DNA"/>
</dbReference>
<sequence length="131" mass="15102">DLSASLCDIFSDSFDDELFQAKTADVSEQFHKDFRFTDLWQRFYVEEVFHKRETDEIHLSLKKEKSQKSYLCVLTGFWADTKVEKDDIVNIIGEFHNDTCVLSDKSGLIIVNPDLLLSGTLVVSSIFCPRK</sequence>
<dbReference type="GO" id="GO:0004386">
    <property type="term" value="F:helicase activity"/>
    <property type="evidence" value="ECO:0007669"/>
    <property type="project" value="UniProtKB-KW"/>
</dbReference>
<keyword evidence="4" id="KW-0347">Helicase</keyword>
<dbReference type="GO" id="GO:0046872">
    <property type="term" value="F:metal ion binding"/>
    <property type="evidence" value="ECO:0007669"/>
    <property type="project" value="UniProtKB-KW"/>
</dbReference>
<keyword evidence="1" id="KW-0479">Metal-binding</keyword>
<evidence type="ECO:0000259" key="6">
    <source>
        <dbReference type="Pfam" id="PF08696"/>
    </source>
</evidence>
<dbReference type="Pfam" id="PF08696">
    <property type="entry name" value="Dna2"/>
    <property type="match status" value="1"/>
</dbReference>
<evidence type="ECO:0000256" key="2">
    <source>
        <dbReference type="ARBA" id="ARBA00022741"/>
    </source>
</evidence>
<feature type="non-terminal residue" evidence="7">
    <location>
        <position position="1"/>
    </location>
</feature>
<dbReference type="InterPro" id="IPR014808">
    <property type="entry name" value="DNA_replication_fac_Dna2_N"/>
</dbReference>